<keyword evidence="1 2" id="KW-0238">DNA-binding</keyword>
<dbReference type="SUPFAM" id="SSF50249">
    <property type="entry name" value="Nucleic acid-binding proteins"/>
    <property type="match status" value="1"/>
</dbReference>
<dbReference type="PANTHER" id="PTHR10302:SF27">
    <property type="entry name" value="SINGLE-STRANDED DNA-BINDING PROTEIN"/>
    <property type="match status" value="1"/>
</dbReference>
<dbReference type="PIRSF" id="PIRSF002070">
    <property type="entry name" value="SSB"/>
    <property type="match status" value="1"/>
</dbReference>
<evidence type="ECO:0000256" key="2">
    <source>
        <dbReference type="PIRNR" id="PIRNR002070"/>
    </source>
</evidence>
<evidence type="ECO:0000313" key="4">
    <source>
        <dbReference type="EMBL" id="CAB4156469.1"/>
    </source>
</evidence>
<sequence length="152" mass="16555">MNPTPTVLIGNVTADPEMTFTSSGQARLSFSLACNYVWYDQAGEKQEKVSYFNVVAWRYVAENAAKSLEKGIGAMVIGRLEQRTYDDKEGNKRSAVELIADEIGINTRSIETVTRRQKSEGGASSQSQDGARRARPVSGKVSVGADTEGEPF</sequence>
<protein>
    <recommendedName>
        <fullName evidence="2">Single-stranded DNA-binding protein</fullName>
    </recommendedName>
</protein>
<name>A0A6J5NBJ4_9CAUD</name>
<dbReference type="HAMAP" id="MF_00984">
    <property type="entry name" value="SSB"/>
    <property type="match status" value="1"/>
</dbReference>
<dbReference type="PANTHER" id="PTHR10302">
    <property type="entry name" value="SINGLE-STRANDED DNA-BINDING PROTEIN"/>
    <property type="match status" value="1"/>
</dbReference>
<gene>
    <name evidence="4" type="ORF">UFOVP658_67</name>
</gene>
<dbReference type="InterPro" id="IPR012340">
    <property type="entry name" value="NA-bd_OB-fold"/>
</dbReference>
<dbReference type="CDD" id="cd04496">
    <property type="entry name" value="SSB_OBF"/>
    <property type="match status" value="1"/>
</dbReference>
<dbReference type="PROSITE" id="PS50935">
    <property type="entry name" value="SSB"/>
    <property type="match status" value="1"/>
</dbReference>
<dbReference type="GO" id="GO:0006260">
    <property type="term" value="P:DNA replication"/>
    <property type="evidence" value="ECO:0007669"/>
    <property type="project" value="InterPro"/>
</dbReference>
<organism evidence="4">
    <name type="scientific">uncultured Caudovirales phage</name>
    <dbReference type="NCBI Taxonomy" id="2100421"/>
    <lineage>
        <taxon>Viruses</taxon>
        <taxon>Duplodnaviria</taxon>
        <taxon>Heunggongvirae</taxon>
        <taxon>Uroviricota</taxon>
        <taxon>Caudoviricetes</taxon>
        <taxon>Peduoviridae</taxon>
        <taxon>Maltschvirus</taxon>
        <taxon>Maltschvirus maltsch</taxon>
    </lineage>
</organism>
<feature type="region of interest" description="Disordered" evidence="3">
    <location>
        <begin position="110"/>
        <end position="152"/>
    </location>
</feature>
<dbReference type="NCBIfam" id="TIGR00621">
    <property type="entry name" value="ssb"/>
    <property type="match status" value="1"/>
</dbReference>
<evidence type="ECO:0000256" key="3">
    <source>
        <dbReference type="SAM" id="MobiDB-lite"/>
    </source>
</evidence>
<dbReference type="Pfam" id="PF00436">
    <property type="entry name" value="SSB"/>
    <property type="match status" value="1"/>
</dbReference>
<dbReference type="GO" id="GO:0009295">
    <property type="term" value="C:nucleoid"/>
    <property type="evidence" value="ECO:0007669"/>
    <property type="project" value="TreeGrafter"/>
</dbReference>
<dbReference type="Gene3D" id="2.40.50.140">
    <property type="entry name" value="Nucleic acid-binding proteins"/>
    <property type="match status" value="1"/>
</dbReference>
<dbReference type="InterPro" id="IPR011344">
    <property type="entry name" value="ssDNA-bd"/>
</dbReference>
<reference evidence="4" key="1">
    <citation type="submission" date="2020-04" db="EMBL/GenBank/DDBJ databases">
        <authorList>
            <person name="Chiriac C."/>
            <person name="Salcher M."/>
            <person name="Ghai R."/>
            <person name="Kavagutti S V."/>
        </authorList>
    </citation>
    <scope>NUCLEOTIDE SEQUENCE</scope>
</reference>
<dbReference type="GO" id="GO:0003697">
    <property type="term" value="F:single-stranded DNA binding"/>
    <property type="evidence" value="ECO:0007669"/>
    <property type="project" value="InterPro"/>
</dbReference>
<accession>A0A6J5NBJ4</accession>
<dbReference type="InterPro" id="IPR000424">
    <property type="entry name" value="Primosome_PriB/ssb"/>
</dbReference>
<dbReference type="EMBL" id="LR796639">
    <property type="protein sequence ID" value="CAB4156469.1"/>
    <property type="molecule type" value="Genomic_DNA"/>
</dbReference>
<evidence type="ECO:0000256" key="1">
    <source>
        <dbReference type="ARBA" id="ARBA00023125"/>
    </source>
</evidence>
<proteinExistence type="inferred from homology"/>